<dbReference type="RefSeq" id="WP_197003777.1">
    <property type="nucleotide sequence ID" value="NZ_BONS01000016.1"/>
</dbReference>
<keyword evidence="2" id="KW-1185">Reference proteome</keyword>
<comment type="caution">
    <text evidence="1">The sequence shown here is derived from an EMBL/GenBank/DDBJ whole genome shotgun (WGS) entry which is preliminary data.</text>
</comment>
<evidence type="ECO:0000313" key="1">
    <source>
        <dbReference type="EMBL" id="MBG6136857.1"/>
    </source>
</evidence>
<gene>
    <name evidence="1" type="ORF">IW245_003051</name>
</gene>
<dbReference type="EMBL" id="JADOUF010000001">
    <property type="protein sequence ID" value="MBG6136857.1"/>
    <property type="molecule type" value="Genomic_DNA"/>
</dbReference>
<name>A0A8J7KPZ3_9ACTN</name>
<dbReference type="Proteomes" id="UP000622552">
    <property type="component" value="Unassembled WGS sequence"/>
</dbReference>
<dbReference type="AlphaFoldDB" id="A0A8J7KPZ3"/>
<organism evidence="1 2">
    <name type="scientific">Longispora fulva</name>
    <dbReference type="NCBI Taxonomy" id="619741"/>
    <lineage>
        <taxon>Bacteria</taxon>
        <taxon>Bacillati</taxon>
        <taxon>Actinomycetota</taxon>
        <taxon>Actinomycetes</taxon>
        <taxon>Micromonosporales</taxon>
        <taxon>Micromonosporaceae</taxon>
        <taxon>Longispora</taxon>
    </lineage>
</organism>
<accession>A0A8J7KPZ3</accession>
<evidence type="ECO:0000313" key="2">
    <source>
        <dbReference type="Proteomes" id="UP000622552"/>
    </source>
</evidence>
<reference evidence="1" key="1">
    <citation type="submission" date="2020-11" db="EMBL/GenBank/DDBJ databases">
        <title>Sequencing the genomes of 1000 actinobacteria strains.</title>
        <authorList>
            <person name="Klenk H.-P."/>
        </authorList>
    </citation>
    <scope>NUCLEOTIDE SEQUENCE</scope>
    <source>
        <strain evidence="1">DSM 45356</strain>
    </source>
</reference>
<proteinExistence type="predicted"/>
<sequence length="68" mass="7774">MRLMPRHHDRPSWSALADTARRVLDDHHRLEDSGQCASCLHHFGRTTSWPCPAVDLAHLTLAHAARQR</sequence>
<protein>
    <submittedName>
        <fullName evidence="1">Uncharacterized protein</fullName>
    </submittedName>
</protein>